<keyword evidence="5" id="KW-0472">Membrane</keyword>
<keyword evidence="4" id="KW-0638">Presynaptic neurotoxin</keyword>
<dbReference type="Proteomes" id="UP000285301">
    <property type="component" value="Unassembled WGS sequence"/>
</dbReference>
<sequence>MVGKDYSLGYPPIFTAIGNCDANTLSFLLDQGADVNWKLYDVESTALHFTVRLFHESRRNEFLRCFDVLLKRPDVDFDWFVKPQCVRFSLPFNLRKSILYFEDASLNSRRLYYGTPLAIAVRLGCNYMAEALILKGADVSKVEIDYVNNFYFHPQCMRYLNLLYYSGFKFPSYIQVPSRSSISDIKEFRKWLKQISERPMSLKSLARISIKRALGKNLPKLDRLILPKALQDYVSFKDIMEDD</sequence>
<evidence type="ECO:0000256" key="3">
    <source>
        <dbReference type="ARBA" id="ARBA00022537"/>
    </source>
</evidence>
<comment type="caution">
    <text evidence="7">The sequence shown here is derived from an EMBL/GenBank/DDBJ whole genome shotgun (WGS) entry which is preliminary data.</text>
</comment>
<evidence type="ECO:0000256" key="1">
    <source>
        <dbReference type="ARBA" id="ARBA00004175"/>
    </source>
</evidence>
<keyword evidence="4" id="KW-0528">Neurotoxin</keyword>
<keyword evidence="3" id="KW-1052">Target cell membrane</keyword>
<gene>
    <name evidence="7" type="ORF">B4U79_16590</name>
</gene>
<keyword evidence="2" id="KW-0268">Exocytosis</keyword>
<dbReference type="GO" id="GO:0044218">
    <property type="term" value="C:other organism cell membrane"/>
    <property type="evidence" value="ECO:0007669"/>
    <property type="project" value="UniProtKB-KW"/>
</dbReference>
<dbReference type="OrthoDB" id="6494145at2759"/>
<keyword evidence="5" id="KW-1053">Target membrane</keyword>
<dbReference type="EMBL" id="NCKU01007335">
    <property type="protein sequence ID" value="RWS02712.1"/>
    <property type="molecule type" value="Genomic_DNA"/>
</dbReference>
<dbReference type="PROSITE" id="PS50225">
    <property type="entry name" value="SOCS"/>
    <property type="match status" value="1"/>
</dbReference>
<accession>A0A443QI54</accession>
<comment type="subcellular location">
    <subcellularLocation>
        <location evidence="1">Target cell membrane</location>
    </subcellularLocation>
</comment>
<dbReference type="SMART" id="SM00969">
    <property type="entry name" value="SOCS_box"/>
    <property type="match status" value="1"/>
</dbReference>
<evidence type="ECO:0000259" key="6">
    <source>
        <dbReference type="PROSITE" id="PS50225"/>
    </source>
</evidence>
<dbReference type="SMART" id="SM00248">
    <property type="entry name" value="ANK"/>
    <property type="match status" value="2"/>
</dbReference>
<keyword evidence="8" id="KW-1185">Reference proteome</keyword>
<dbReference type="InterPro" id="IPR036770">
    <property type="entry name" value="Ankyrin_rpt-contain_sf"/>
</dbReference>
<evidence type="ECO:0000313" key="7">
    <source>
        <dbReference type="EMBL" id="RWS02712.1"/>
    </source>
</evidence>
<dbReference type="GO" id="GO:0006887">
    <property type="term" value="P:exocytosis"/>
    <property type="evidence" value="ECO:0007669"/>
    <property type="project" value="UniProtKB-KW"/>
</dbReference>
<reference evidence="7 8" key="1">
    <citation type="journal article" date="2018" name="Gigascience">
        <title>Genomes of trombidid mites reveal novel predicted allergens and laterally-transferred genes associated with secondary metabolism.</title>
        <authorList>
            <person name="Dong X."/>
            <person name="Chaisiri K."/>
            <person name="Xia D."/>
            <person name="Armstrong S.D."/>
            <person name="Fang Y."/>
            <person name="Donnelly M.J."/>
            <person name="Kadowaki T."/>
            <person name="McGarry J.W."/>
            <person name="Darby A.C."/>
            <person name="Makepeace B.L."/>
        </authorList>
    </citation>
    <scope>NUCLEOTIDE SEQUENCE [LARGE SCALE GENOMIC DNA]</scope>
    <source>
        <strain evidence="7">UoL-WK</strain>
    </source>
</reference>
<evidence type="ECO:0000313" key="8">
    <source>
        <dbReference type="Proteomes" id="UP000285301"/>
    </source>
</evidence>
<evidence type="ECO:0000256" key="5">
    <source>
        <dbReference type="ARBA" id="ARBA00023298"/>
    </source>
</evidence>
<protein>
    <recommendedName>
        <fullName evidence="6">SOCS box domain-containing protein</fullName>
    </recommendedName>
</protein>
<evidence type="ECO:0000256" key="2">
    <source>
        <dbReference type="ARBA" id="ARBA00022483"/>
    </source>
</evidence>
<dbReference type="InterPro" id="IPR001496">
    <property type="entry name" value="SOCS_box"/>
</dbReference>
<dbReference type="GO" id="GO:0044231">
    <property type="term" value="C:host cell presynaptic membrane"/>
    <property type="evidence" value="ECO:0007669"/>
    <property type="project" value="UniProtKB-KW"/>
</dbReference>
<dbReference type="Gene3D" id="1.25.40.20">
    <property type="entry name" value="Ankyrin repeat-containing domain"/>
    <property type="match status" value="1"/>
</dbReference>
<dbReference type="AlphaFoldDB" id="A0A443QI54"/>
<dbReference type="SUPFAM" id="SSF48403">
    <property type="entry name" value="Ankyrin repeat"/>
    <property type="match status" value="1"/>
</dbReference>
<dbReference type="Pfam" id="PF07525">
    <property type="entry name" value="SOCS_box"/>
    <property type="match status" value="1"/>
</dbReference>
<feature type="domain" description="SOCS box" evidence="6">
    <location>
        <begin position="198"/>
        <end position="240"/>
    </location>
</feature>
<proteinExistence type="predicted"/>
<organism evidence="7 8">
    <name type="scientific">Dinothrombium tinctorium</name>
    <dbReference type="NCBI Taxonomy" id="1965070"/>
    <lineage>
        <taxon>Eukaryota</taxon>
        <taxon>Metazoa</taxon>
        <taxon>Ecdysozoa</taxon>
        <taxon>Arthropoda</taxon>
        <taxon>Chelicerata</taxon>
        <taxon>Arachnida</taxon>
        <taxon>Acari</taxon>
        <taxon>Acariformes</taxon>
        <taxon>Trombidiformes</taxon>
        <taxon>Prostigmata</taxon>
        <taxon>Anystina</taxon>
        <taxon>Parasitengona</taxon>
        <taxon>Trombidioidea</taxon>
        <taxon>Trombidiidae</taxon>
        <taxon>Dinothrombium</taxon>
    </lineage>
</organism>
<dbReference type="InterPro" id="IPR002110">
    <property type="entry name" value="Ankyrin_rpt"/>
</dbReference>
<keyword evidence="4" id="KW-0800">Toxin</keyword>
<name>A0A443QI54_9ACAR</name>
<evidence type="ECO:0000256" key="4">
    <source>
        <dbReference type="ARBA" id="ARBA00023028"/>
    </source>
</evidence>